<comment type="caution">
    <text evidence="1">The sequence shown here is derived from an EMBL/GenBank/DDBJ whole genome shotgun (WGS) entry which is preliminary data.</text>
</comment>
<reference evidence="2" key="1">
    <citation type="journal article" date="2019" name="Int. J. Syst. Evol. Microbiol.">
        <title>The Global Catalogue of Microorganisms (GCM) 10K type strain sequencing project: providing services to taxonomists for standard genome sequencing and annotation.</title>
        <authorList>
            <consortium name="The Broad Institute Genomics Platform"/>
            <consortium name="The Broad Institute Genome Sequencing Center for Infectious Disease"/>
            <person name="Wu L."/>
            <person name="Ma J."/>
        </authorList>
    </citation>
    <scope>NUCLEOTIDE SEQUENCE [LARGE SCALE GENOMIC DNA]</scope>
    <source>
        <strain evidence="2">CGMCC 1.15439</strain>
    </source>
</reference>
<dbReference type="EMBL" id="BMJA01000004">
    <property type="protein sequence ID" value="GGA45216.1"/>
    <property type="molecule type" value="Genomic_DNA"/>
</dbReference>
<gene>
    <name evidence="1" type="ORF">GCM10010981_37880</name>
</gene>
<sequence length="60" mass="6247">MIWLCSSEPKLLPWAMLSNISRTLASLSVKAGNDAVDADAGPAFACAMGCWMVDDALAGC</sequence>
<proteinExistence type="predicted"/>
<protein>
    <submittedName>
        <fullName evidence="1">Uncharacterized protein</fullName>
    </submittedName>
</protein>
<dbReference type="Proteomes" id="UP000620046">
    <property type="component" value="Unassembled WGS sequence"/>
</dbReference>
<evidence type="ECO:0000313" key="1">
    <source>
        <dbReference type="EMBL" id="GGA45216.1"/>
    </source>
</evidence>
<accession>A0ABQ1GK47</accession>
<evidence type="ECO:0000313" key="2">
    <source>
        <dbReference type="Proteomes" id="UP000620046"/>
    </source>
</evidence>
<keyword evidence="2" id="KW-1185">Reference proteome</keyword>
<organism evidence="1 2">
    <name type="scientific">Dyella nitratireducens</name>
    <dbReference type="NCBI Taxonomy" id="1849580"/>
    <lineage>
        <taxon>Bacteria</taxon>
        <taxon>Pseudomonadati</taxon>
        <taxon>Pseudomonadota</taxon>
        <taxon>Gammaproteobacteria</taxon>
        <taxon>Lysobacterales</taxon>
        <taxon>Rhodanobacteraceae</taxon>
        <taxon>Dyella</taxon>
    </lineage>
</organism>
<name>A0ABQ1GK47_9GAMM</name>